<dbReference type="SUPFAM" id="SSF81336">
    <property type="entry name" value="F1F0 ATP synthase subunit A"/>
    <property type="match status" value="1"/>
</dbReference>
<dbReference type="Pfam" id="PF00119">
    <property type="entry name" value="ATP-synt_A"/>
    <property type="match status" value="1"/>
</dbReference>
<feature type="transmembrane region" description="Helical" evidence="12">
    <location>
        <begin position="114"/>
        <end position="135"/>
    </location>
</feature>
<dbReference type="InterPro" id="IPR035908">
    <property type="entry name" value="F0_ATP_A_sf"/>
</dbReference>
<evidence type="ECO:0000256" key="3">
    <source>
        <dbReference type="ARBA" id="ARBA00022448"/>
    </source>
</evidence>
<keyword evidence="10" id="KW-0066">ATP synthesis</keyword>
<evidence type="ECO:0000256" key="10">
    <source>
        <dbReference type="ARBA" id="ARBA00023310"/>
    </source>
</evidence>
<gene>
    <name evidence="13" type="primary">ATP6</name>
</gene>
<dbReference type="PANTHER" id="PTHR11410">
    <property type="entry name" value="ATP SYNTHASE SUBUNIT A"/>
    <property type="match status" value="1"/>
</dbReference>
<keyword evidence="8" id="KW-0406">Ion transport</keyword>
<evidence type="ECO:0000256" key="5">
    <source>
        <dbReference type="ARBA" id="ARBA00022692"/>
    </source>
</evidence>
<dbReference type="Gene3D" id="1.20.120.220">
    <property type="entry name" value="ATP synthase, F0 complex, subunit A"/>
    <property type="match status" value="1"/>
</dbReference>
<keyword evidence="13" id="KW-0496">Mitochondrion</keyword>
<feature type="transmembrane region" description="Helical" evidence="12">
    <location>
        <begin position="86"/>
        <end position="102"/>
    </location>
</feature>
<dbReference type="GO" id="GO:0045259">
    <property type="term" value="C:proton-transporting ATP synthase complex"/>
    <property type="evidence" value="ECO:0007669"/>
    <property type="project" value="UniProtKB-KW"/>
</dbReference>
<name>A0A6B9Q9H1_9GAST</name>
<keyword evidence="3" id="KW-0813">Transport</keyword>
<evidence type="ECO:0000256" key="11">
    <source>
        <dbReference type="RuleBase" id="RU004450"/>
    </source>
</evidence>
<dbReference type="InterPro" id="IPR045083">
    <property type="entry name" value="ATP_synth_F0_asu_bact/mt"/>
</dbReference>
<dbReference type="InterPro" id="IPR000568">
    <property type="entry name" value="ATP_synth_F0_asu"/>
</dbReference>
<protein>
    <recommendedName>
        <fullName evidence="11">ATP synthase subunit a</fullName>
    </recommendedName>
</protein>
<dbReference type="CDD" id="cd00310">
    <property type="entry name" value="ATP-synt_Fo_a_6"/>
    <property type="match status" value="1"/>
</dbReference>
<dbReference type="CTD" id="4508"/>
<evidence type="ECO:0000256" key="8">
    <source>
        <dbReference type="ARBA" id="ARBA00023065"/>
    </source>
</evidence>
<accession>A0A6B9Q9H1</accession>
<comment type="similarity">
    <text evidence="2">Belongs to the ATPase A chain family.</text>
</comment>
<sequence>MPLLGWAWGEAESKVKESSTALLFISGCTWVTMLILWQSVPGVFVSISHLSVTASVALPFWSAMVLTSGLTCTNDLMASLVPEGTPGYLILFMVVVEVFSHFMRPLALCMRLSLTMMAGHILLGLILSNLAELLFDTMGWHEAVESYEFLKELGWSEGVISGFTSSSVALFSGLAWVGISVAVTLGELAVGMLQAYIFFTLLLFFNTQYPRV</sequence>
<proteinExistence type="inferred from homology"/>
<dbReference type="AlphaFoldDB" id="A0A6B9Q9H1"/>
<evidence type="ECO:0000256" key="1">
    <source>
        <dbReference type="ARBA" id="ARBA00004141"/>
    </source>
</evidence>
<dbReference type="PRINTS" id="PR00123">
    <property type="entry name" value="ATPASEA"/>
</dbReference>
<geneLocation type="mitochondrion" evidence="13"/>
<evidence type="ECO:0000256" key="2">
    <source>
        <dbReference type="ARBA" id="ARBA00006810"/>
    </source>
</evidence>
<dbReference type="EMBL" id="MK395167">
    <property type="protein sequence ID" value="QHE50286.1"/>
    <property type="molecule type" value="Genomic_DNA"/>
</dbReference>
<evidence type="ECO:0000256" key="9">
    <source>
        <dbReference type="ARBA" id="ARBA00023136"/>
    </source>
</evidence>
<feature type="transmembrane region" description="Helical" evidence="12">
    <location>
        <begin position="20"/>
        <end position="37"/>
    </location>
</feature>
<evidence type="ECO:0000256" key="6">
    <source>
        <dbReference type="ARBA" id="ARBA00022781"/>
    </source>
</evidence>
<evidence type="ECO:0000313" key="13">
    <source>
        <dbReference type="EMBL" id="QHE50286.1"/>
    </source>
</evidence>
<dbReference type="PANTHER" id="PTHR11410:SF0">
    <property type="entry name" value="ATP SYNTHASE SUBUNIT A"/>
    <property type="match status" value="1"/>
</dbReference>
<keyword evidence="6" id="KW-0375">Hydrogen ion transport</keyword>
<comment type="subcellular location">
    <subcellularLocation>
        <location evidence="1">Membrane</location>
        <topology evidence="1">Multi-pass membrane protein</topology>
    </subcellularLocation>
    <subcellularLocation>
        <location evidence="11">Mitochondrion inner membrane</location>
        <topology evidence="11">Multi-pass membrane protein</topology>
    </subcellularLocation>
</comment>
<feature type="transmembrane region" description="Helical" evidence="12">
    <location>
        <begin position="44"/>
        <end position="66"/>
    </location>
</feature>
<keyword evidence="4" id="KW-0138">CF(0)</keyword>
<feature type="transmembrane region" description="Helical" evidence="12">
    <location>
        <begin position="185"/>
        <end position="205"/>
    </location>
</feature>
<evidence type="ECO:0000256" key="12">
    <source>
        <dbReference type="SAM" id="Phobius"/>
    </source>
</evidence>
<reference evidence="13" key="1">
    <citation type="submission" date="2019-01" db="EMBL/GenBank/DDBJ databases">
        <authorList>
            <person name="Feng J."/>
        </authorList>
    </citation>
    <scope>NUCLEOTIDE SEQUENCE</scope>
</reference>
<organism evidence="13">
    <name type="scientific">Nipponacmea fuscoviridis</name>
    <dbReference type="NCBI Taxonomy" id="225302"/>
    <lineage>
        <taxon>Eukaryota</taxon>
        <taxon>Metazoa</taxon>
        <taxon>Spiralia</taxon>
        <taxon>Lophotrochozoa</taxon>
        <taxon>Mollusca</taxon>
        <taxon>Gastropoda</taxon>
        <taxon>Patellogastropoda</taxon>
        <taxon>Lottioidea</taxon>
        <taxon>Lottiidae</taxon>
        <taxon>Nipponacmea</taxon>
    </lineage>
</organism>
<evidence type="ECO:0000256" key="4">
    <source>
        <dbReference type="ARBA" id="ARBA00022547"/>
    </source>
</evidence>
<keyword evidence="5 12" id="KW-0812">Transmembrane</keyword>
<dbReference type="GO" id="GO:0005743">
    <property type="term" value="C:mitochondrial inner membrane"/>
    <property type="evidence" value="ECO:0007669"/>
    <property type="project" value="UniProtKB-SubCell"/>
</dbReference>
<keyword evidence="9 12" id="KW-0472">Membrane</keyword>
<evidence type="ECO:0000256" key="7">
    <source>
        <dbReference type="ARBA" id="ARBA00022989"/>
    </source>
</evidence>
<dbReference type="RefSeq" id="YP_010184802.1">
    <property type="nucleotide sequence ID" value="NC_058306.1"/>
</dbReference>
<dbReference type="GO" id="GO:0046933">
    <property type="term" value="F:proton-transporting ATP synthase activity, rotational mechanism"/>
    <property type="evidence" value="ECO:0007669"/>
    <property type="project" value="TreeGrafter"/>
</dbReference>
<dbReference type="GeneID" id="68212713"/>
<keyword evidence="7 12" id="KW-1133">Transmembrane helix</keyword>